<evidence type="ECO:0000259" key="1">
    <source>
        <dbReference type="Pfam" id="PF01926"/>
    </source>
</evidence>
<dbReference type="EMBL" id="UINC01043513">
    <property type="protein sequence ID" value="SVB47653.1"/>
    <property type="molecule type" value="Genomic_DNA"/>
</dbReference>
<dbReference type="PANTHER" id="PTHR42698">
    <property type="entry name" value="GTPASE ERA"/>
    <property type="match status" value="1"/>
</dbReference>
<dbReference type="SUPFAM" id="SSF52540">
    <property type="entry name" value="P-loop containing nucleoside triphosphate hydrolases"/>
    <property type="match status" value="1"/>
</dbReference>
<dbReference type="InterPro" id="IPR027417">
    <property type="entry name" value="P-loop_NTPase"/>
</dbReference>
<dbReference type="GO" id="GO:0000028">
    <property type="term" value="P:ribosomal small subunit assembly"/>
    <property type="evidence" value="ECO:0007669"/>
    <property type="project" value="TreeGrafter"/>
</dbReference>
<accession>A0A382ECG4</accession>
<proteinExistence type="predicted"/>
<feature type="non-terminal residue" evidence="2">
    <location>
        <position position="56"/>
    </location>
</feature>
<dbReference type="Gene3D" id="3.40.50.300">
    <property type="entry name" value="P-loop containing nucleotide triphosphate hydrolases"/>
    <property type="match status" value="1"/>
</dbReference>
<dbReference type="Pfam" id="PF01926">
    <property type="entry name" value="MMR_HSR1"/>
    <property type="match status" value="1"/>
</dbReference>
<dbReference type="GO" id="GO:0019843">
    <property type="term" value="F:rRNA binding"/>
    <property type="evidence" value="ECO:0007669"/>
    <property type="project" value="TreeGrafter"/>
</dbReference>
<evidence type="ECO:0000313" key="2">
    <source>
        <dbReference type="EMBL" id="SVB47653.1"/>
    </source>
</evidence>
<gene>
    <name evidence="2" type="ORF">METZ01_LOCUS200507</name>
</gene>
<dbReference type="AlphaFoldDB" id="A0A382ECG4"/>
<dbReference type="InterPro" id="IPR006073">
    <property type="entry name" value="GTP-bd"/>
</dbReference>
<protein>
    <recommendedName>
        <fullName evidence="1">G domain-containing protein</fullName>
    </recommendedName>
</protein>
<dbReference type="PANTHER" id="PTHR42698:SF1">
    <property type="entry name" value="GTPASE ERA, MITOCHONDRIAL"/>
    <property type="match status" value="1"/>
</dbReference>
<dbReference type="GO" id="GO:0043024">
    <property type="term" value="F:ribosomal small subunit binding"/>
    <property type="evidence" value="ECO:0007669"/>
    <property type="project" value="TreeGrafter"/>
</dbReference>
<feature type="domain" description="G" evidence="1">
    <location>
        <begin position="6"/>
        <end position="54"/>
    </location>
</feature>
<organism evidence="2">
    <name type="scientific">marine metagenome</name>
    <dbReference type="NCBI Taxonomy" id="408172"/>
    <lineage>
        <taxon>unclassified sequences</taxon>
        <taxon>metagenomes</taxon>
        <taxon>ecological metagenomes</taxon>
    </lineage>
</organism>
<reference evidence="2" key="1">
    <citation type="submission" date="2018-05" db="EMBL/GenBank/DDBJ databases">
        <authorList>
            <person name="Lanie J.A."/>
            <person name="Ng W.-L."/>
            <person name="Kazmierczak K.M."/>
            <person name="Andrzejewski T.M."/>
            <person name="Davidsen T.M."/>
            <person name="Wayne K.J."/>
            <person name="Tettelin H."/>
            <person name="Glass J.I."/>
            <person name="Rusch D."/>
            <person name="Podicherti R."/>
            <person name="Tsui H.-C.T."/>
            <person name="Winkler M.E."/>
        </authorList>
    </citation>
    <scope>NUCLEOTIDE SEQUENCE</scope>
</reference>
<name>A0A382ECG4_9ZZZZ</name>
<dbReference type="GO" id="GO:0005525">
    <property type="term" value="F:GTP binding"/>
    <property type="evidence" value="ECO:0007669"/>
    <property type="project" value="InterPro"/>
</dbReference>
<sequence>MKSGVILLIGPTNSGKSTLLNKIIGKRVSLVSRKKQSTTFNQKAVKNLSEAEIVLQ</sequence>
<dbReference type="GO" id="GO:0005829">
    <property type="term" value="C:cytosol"/>
    <property type="evidence" value="ECO:0007669"/>
    <property type="project" value="TreeGrafter"/>
</dbReference>
<dbReference type="InterPro" id="IPR005662">
    <property type="entry name" value="GTPase_Era-like"/>
</dbReference>